<protein>
    <submittedName>
        <fullName evidence="3">Relaxase/mobilization nuclease domain-containing protein</fullName>
    </submittedName>
</protein>
<sequence length="573" mass="63290">MIANITKGRKAVGALIYDFGPGRRDEHINPRIVAGNVTGTPLQVARAIDHTARRRPGIAAPIWRTSLSLPDEDGILPDAQWAEIASSFIADMGFAGAPWVAVRHGDDHIHLTVSRVDWAGQLLTDRWDYRRAREAADRLEEEHDLVPARERFRAEGPQVRNNELEAAKRRGRGPDADRPPEREELRRLVREVRDASRGLGRQAFESGLADVGVTVRANVASTGRMNGYSFTLEGWTDGSGEQVWVAASKVARDLRWAQLKTVIGDDPDFTVAKKSATLSKDVSTFVDRATEMLHRGQAEREATASLDHPALSTDPAARILAQWRAKAAGQEAPAEALPTPEPESVPAWTDKRRRPHGALATDSIPAEIKKARRQISTWQDEMETARAAARRWDGLATGAVTGTRVRDLHQLAAQVEAARPHIEAEIAARHDRVAADTAADAARKIWREASARKELGWLELRKLGTSRKAEEKRAAVSSEAIHAYVEQASKAMSRGADASRAAQEASGLPWAEGEDRRLRAEWPQLLADAQRGDQDEGQARRDTELARVEDLARRISGAETRISRLGQEDELRR</sequence>
<proteinExistence type="predicted"/>
<comment type="caution">
    <text evidence="3">The sequence shown here is derived from an EMBL/GenBank/DDBJ whole genome shotgun (WGS) entry which is preliminary data.</text>
</comment>
<evidence type="ECO:0000259" key="2">
    <source>
        <dbReference type="Pfam" id="PF03432"/>
    </source>
</evidence>
<feature type="compositionally biased region" description="Basic and acidic residues" evidence="1">
    <location>
        <begin position="530"/>
        <end position="550"/>
    </location>
</feature>
<dbReference type="Proteomes" id="UP000469670">
    <property type="component" value="Unassembled WGS sequence"/>
</dbReference>
<evidence type="ECO:0000313" key="4">
    <source>
        <dbReference type="Proteomes" id="UP000469670"/>
    </source>
</evidence>
<organism evidence="3 4">
    <name type="scientific">Streptomyces parvus</name>
    <dbReference type="NCBI Taxonomy" id="66428"/>
    <lineage>
        <taxon>Bacteria</taxon>
        <taxon>Bacillati</taxon>
        <taxon>Actinomycetota</taxon>
        <taxon>Actinomycetes</taxon>
        <taxon>Kitasatosporales</taxon>
        <taxon>Streptomycetaceae</taxon>
        <taxon>Streptomyces</taxon>
    </lineage>
</organism>
<feature type="region of interest" description="Disordered" evidence="1">
    <location>
        <begin position="495"/>
        <end position="514"/>
    </location>
</feature>
<dbReference type="RefSeq" id="WP_164209054.1">
    <property type="nucleotide sequence ID" value="NZ_JAAGMP010001805.1"/>
</dbReference>
<feature type="region of interest" description="Disordered" evidence="1">
    <location>
        <begin position="521"/>
        <end position="550"/>
    </location>
</feature>
<reference evidence="3 4" key="1">
    <citation type="submission" date="2020-01" db="EMBL/GenBank/DDBJ databases">
        <title>Insect and environment-associated Actinomycetes.</title>
        <authorList>
            <person name="Currrie C."/>
            <person name="Chevrette M."/>
            <person name="Carlson C."/>
            <person name="Stubbendieck R."/>
            <person name="Wendt-Pienkowski E."/>
        </authorList>
    </citation>
    <scope>NUCLEOTIDE SEQUENCE [LARGE SCALE GENOMIC DNA]</scope>
    <source>
        <strain evidence="3 4">SID7590</strain>
    </source>
</reference>
<feature type="compositionally biased region" description="Low complexity" evidence="1">
    <location>
        <begin position="327"/>
        <end position="338"/>
    </location>
</feature>
<feature type="compositionally biased region" description="Basic and acidic residues" evidence="1">
    <location>
        <begin position="162"/>
        <end position="182"/>
    </location>
</feature>
<evidence type="ECO:0000256" key="1">
    <source>
        <dbReference type="SAM" id="MobiDB-lite"/>
    </source>
</evidence>
<dbReference type="EMBL" id="JAAGMP010001805">
    <property type="protein sequence ID" value="NEC24433.1"/>
    <property type="molecule type" value="Genomic_DNA"/>
</dbReference>
<feature type="region of interest" description="Disordered" evidence="1">
    <location>
        <begin position="153"/>
        <end position="182"/>
    </location>
</feature>
<gene>
    <name evidence="3" type="ORF">G3I50_40220</name>
</gene>
<feature type="non-terminal residue" evidence="3">
    <location>
        <position position="573"/>
    </location>
</feature>
<feature type="region of interest" description="Disordered" evidence="1">
    <location>
        <begin position="327"/>
        <end position="349"/>
    </location>
</feature>
<dbReference type="Pfam" id="PF03432">
    <property type="entry name" value="Relaxase"/>
    <property type="match status" value="1"/>
</dbReference>
<evidence type="ECO:0000313" key="3">
    <source>
        <dbReference type="EMBL" id="NEC24433.1"/>
    </source>
</evidence>
<feature type="domain" description="MobA/VirD2-like nuclease" evidence="2">
    <location>
        <begin position="33"/>
        <end position="145"/>
    </location>
</feature>
<accession>A0A7K3SB10</accession>
<dbReference type="AlphaFoldDB" id="A0A7K3SB10"/>
<dbReference type="InterPro" id="IPR005094">
    <property type="entry name" value="Endonuclease_MobA/VirD2"/>
</dbReference>
<name>A0A7K3SB10_9ACTN</name>